<dbReference type="EC" id="2.3.1.266" evidence="1"/>
<feature type="domain" description="N-acetyltransferase" evidence="2">
    <location>
        <begin position="3"/>
        <end position="156"/>
    </location>
</feature>
<dbReference type="EMBL" id="MLCN01000004">
    <property type="protein sequence ID" value="ONG41978.1"/>
    <property type="molecule type" value="Genomic_DNA"/>
</dbReference>
<dbReference type="PANTHER" id="PTHR43617:SF35">
    <property type="entry name" value="[RIBOSOMAL PROTEIN BS18]-ALANINE N-ACETYLTRANSFERASE"/>
    <property type="match status" value="1"/>
</dbReference>
<feature type="binding site" evidence="1">
    <location>
        <begin position="82"/>
        <end position="87"/>
    </location>
    <ligand>
        <name>acetyl-CoA</name>
        <dbReference type="ChEBI" id="CHEBI:57288"/>
    </ligand>
</feature>
<evidence type="ECO:0000259" key="2">
    <source>
        <dbReference type="PROSITE" id="PS51186"/>
    </source>
</evidence>
<protein>
    <recommendedName>
        <fullName evidence="1">[Ribosomal protein bS18]-alanine N-acetyltransferase</fullName>
        <ecNumber evidence="1">2.3.1.266</ecNumber>
    </recommendedName>
</protein>
<evidence type="ECO:0000313" key="3">
    <source>
        <dbReference type="EMBL" id="ONG41978.1"/>
    </source>
</evidence>
<dbReference type="Gene3D" id="3.40.630.30">
    <property type="match status" value="1"/>
</dbReference>
<feature type="binding site" evidence="1">
    <location>
        <begin position="74"/>
        <end position="76"/>
    </location>
    <ligand>
        <name>acetyl-CoA</name>
        <dbReference type="ChEBI" id="CHEBI:57288"/>
    </ligand>
</feature>
<keyword evidence="4" id="KW-1185">Reference proteome</keyword>
<dbReference type="InterPro" id="IPR006464">
    <property type="entry name" value="AcTrfase_RimI/Ard1"/>
</dbReference>
<feature type="active site" description="Proton acceptor" evidence="1">
    <location>
        <position position="112"/>
    </location>
</feature>
<dbReference type="HAMAP" id="MF_02210">
    <property type="entry name" value="RimI"/>
    <property type="match status" value="1"/>
</dbReference>
<gene>
    <name evidence="1" type="primary">rimI</name>
    <name evidence="3" type="ORF">BKE30_01520</name>
</gene>
<dbReference type="PANTHER" id="PTHR43617">
    <property type="entry name" value="L-AMINO ACID N-ACETYLTRANSFERASE"/>
    <property type="match status" value="1"/>
</dbReference>
<dbReference type="InterPro" id="IPR050276">
    <property type="entry name" value="MshD_Acetyltransferase"/>
</dbReference>
<accession>A0A1S8CZ88</accession>
<dbReference type="InterPro" id="IPR016181">
    <property type="entry name" value="Acyl_CoA_acyltransferase"/>
</dbReference>
<name>A0A1S8CZ88_9GAMM</name>
<comment type="subcellular location">
    <subcellularLocation>
        <location evidence="1">Cytoplasm</location>
    </subcellularLocation>
</comment>
<proteinExistence type="inferred from homology"/>
<dbReference type="STRING" id="1907941.BKE30_01520"/>
<dbReference type="CDD" id="cd04301">
    <property type="entry name" value="NAT_SF"/>
    <property type="match status" value="1"/>
</dbReference>
<dbReference type="InterPro" id="IPR043690">
    <property type="entry name" value="RimI"/>
</dbReference>
<sequence>MAVLLRSMTLADVPAVYAIEQQVQTHPWSQQLFVDSIAAGHHCTVLEQGRAGDSQIVGFCILQPVLDEANLLLMAIAPACQKRGLGYQLLEQSIDGLVNARSTQGCNMIFLEVRQSNHAAIALYEKLGFAQIDLRKNYYPTSTGKEHAVIMALTLHMSFA</sequence>
<comment type="similarity">
    <text evidence="1">Belongs to the acetyltransferase family. RimI subfamily.</text>
</comment>
<dbReference type="Pfam" id="PF00583">
    <property type="entry name" value="Acetyltransf_1"/>
    <property type="match status" value="1"/>
</dbReference>
<comment type="caution">
    <text evidence="3">The sequence shown here is derived from an EMBL/GenBank/DDBJ whole genome shotgun (WGS) entry which is preliminary data.</text>
</comment>
<dbReference type="NCBIfam" id="TIGR01575">
    <property type="entry name" value="rimI"/>
    <property type="match status" value="1"/>
</dbReference>
<keyword evidence="1" id="KW-0012">Acyltransferase</keyword>
<dbReference type="GO" id="GO:0008999">
    <property type="term" value="F:protein-N-terminal-alanine acetyltransferase activity"/>
    <property type="evidence" value="ECO:0007669"/>
    <property type="project" value="UniProtKB-UniRule"/>
</dbReference>
<dbReference type="Proteomes" id="UP000192132">
    <property type="component" value="Unassembled WGS sequence"/>
</dbReference>
<dbReference type="AlphaFoldDB" id="A0A1S8CZ88"/>
<feature type="active site" description="Proton donor" evidence="1">
    <location>
        <position position="124"/>
    </location>
</feature>
<dbReference type="InterPro" id="IPR000182">
    <property type="entry name" value="GNAT_dom"/>
</dbReference>
<keyword evidence="1" id="KW-0963">Cytoplasm</keyword>
<evidence type="ECO:0000313" key="4">
    <source>
        <dbReference type="Proteomes" id="UP000192132"/>
    </source>
</evidence>
<evidence type="ECO:0000256" key="1">
    <source>
        <dbReference type="HAMAP-Rule" id="MF_02210"/>
    </source>
</evidence>
<dbReference type="GO" id="GO:0005737">
    <property type="term" value="C:cytoplasm"/>
    <property type="evidence" value="ECO:0007669"/>
    <property type="project" value="UniProtKB-SubCell"/>
</dbReference>
<keyword evidence="1 3" id="KW-0808">Transferase</keyword>
<organism evidence="3 4">
    <name type="scientific">Alkanindiges hydrocarboniclasticus</name>
    <dbReference type="NCBI Taxonomy" id="1907941"/>
    <lineage>
        <taxon>Bacteria</taxon>
        <taxon>Pseudomonadati</taxon>
        <taxon>Pseudomonadota</taxon>
        <taxon>Gammaproteobacteria</taxon>
        <taxon>Moraxellales</taxon>
        <taxon>Moraxellaceae</taxon>
        <taxon>Alkanindiges</taxon>
    </lineage>
</organism>
<feature type="binding site" evidence="1">
    <location>
        <position position="117"/>
    </location>
    <ligand>
        <name>acetyl-CoA</name>
        <dbReference type="ChEBI" id="CHEBI:57288"/>
    </ligand>
</feature>
<comment type="catalytic activity">
    <reaction evidence="1">
        <text>N-terminal L-alanyl-[ribosomal protein bS18] + acetyl-CoA = N-terminal N(alpha)-acetyl-L-alanyl-[ribosomal protein bS18] + CoA + H(+)</text>
        <dbReference type="Rhea" id="RHEA:43756"/>
        <dbReference type="Rhea" id="RHEA-COMP:10676"/>
        <dbReference type="Rhea" id="RHEA-COMP:10677"/>
        <dbReference type="ChEBI" id="CHEBI:15378"/>
        <dbReference type="ChEBI" id="CHEBI:57287"/>
        <dbReference type="ChEBI" id="CHEBI:57288"/>
        <dbReference type="ChEBI" id="CHEBI:64718"/>
        <dbReference type="ChEBI" id="CHEBI:83683"/>
        <dbReference type="EC" id="2.3.1.266"/>
    </reaction>
</comment>
<dbReference type="RefSeq" id="WP_076876916.1">
    <property type="nucleotide sequence ID" value="NZ_MLCN01000004.1"/>
</dbReference>
<dbReference type="PROSITE" id="PS51186">
    <property type="entry name" value="GNAT"/>
    <property type="match status" value="1"/>
</dbReference>
<comment type="function">
    <text evidence="1">Acetylates the N-terminal alanine of ribosomal protein bS18.</text>
</comment>
<dbReference type="SUPFAM" id="SSF55729">
    <property type="entry name" value="Acyl-CoA N-acyltransferases (Nat)"/>
    <property type="match status" value="1"/>
</dbReference>
<reference evidence="3 4" key="1">
    <citation type="submission" date="2016-10" db="EMBL/GenBank/DDBJ databases">
        <title>Draft Genome sequence of Alkanindiges sp. strain H1.</title>
        <authorList>
            <person name="Subhash Y."/>
            <person name="Lee S."/>
        </authorList>
    </citation>
    <scope>NUCLEOTIDE SEQUENCE [LARGE SCALE GENOMIC DNA]</scope>
    <source>
        <strain evidence="3 4">H1</strain>
    </source>
</reference>